<dbReference type="Proteomes" id="UP001156669">
    <property type="component" value="Unassembled WGS sequence"/>
</dbReference>
<proteinExistence type="predicted"/>
<protein>
    <recommendedName>
        <fullName evidence="3">Restriction endonuclease type IV Mrr domain-containing protein</fullName>
    </recommendedName>
</protein>
<sequence>MLEKEVIIENLNSLHEHKMARDIFVPVLVKMGCKGVKFTGGADEVGIDIEYYELTQPENLKSYVGVQFKKGNLVYSSGGSKNSVKEVKNQAEEAFDKEIHDIEEHSTKFISRFVVATTGDINEKARSFIGKARQKGHDRRIDYWTGDRLAEYIQDYWYEEFLAYFSLKESEGMVSDECIVDLEYLEENYQDIIQKCQKMRATVNSLEWSIVENILYLMIANQGGTVSLADLLMELGRTEEFLSEEFRHLIELEYVYADESGFSLDGHASNLWQLYEKISDELIDAEEEPEEAESLLKALVL</sequence>
<evidence type="ECO:0000313" key="2">
    <source>
        <dbReference type="Proteomes" id="UP001156669"/>
    </source>
</evidence>
<evidence type="ECO:0000313" key="1">
    <source>
        <dbReference type="EMBL" id="GLR04444.1"/>
    </source>
</evidence>
<name>A0ABQ5Y351_9VIBR</name>
<evidence type="ECO:0008006" key="3">
    <source>
        <dbReference type="Google" id="ProtNLM"/>
    </source>
</evidence>
<organism evidence="1 2">
    <name type="scientific">Vibrio hyugaensis</name>
    <dbReference type="NCBI Taxonomy" id="1534743"/>
    <lineage>
        <taxon>Bacteria</taxon>
        <taxon>Pseudomonadati</taxon>
        <taxon>Pseudomonadota</taxon>
        <taxon>Gammaproteobacteria</taxon>
        <taxon>Vibrionales</taxon>
        <taxon>Vibrionaceae</taxon>
        <taxon>Vibrio</taxon>
    </lineage>
</organism>
<dbReference type="EMBL" id="BSOE01000037">
    <property type="protein sequence ID" value="GLR04444.1"/>
    <property type="molecule type" value="Genomic_DNA"/>
</dbReference>
<gene>
    <name evidence="1" type="ORF">GCM10007906_20320</name>
</gene>
<reference evidence="2" key="1">
    <citation type="journal article" date="2019" name="Int. J. Syst. Evol. Microbiol.">
        <title>The Global Catalogue of Microorganisms (GCM) 10K type strain sequencing project: providing services to taxonomists for standard genome sequencing and annotation.</title>
        <authorList>
            <consortium name="The Broad Institute Genomics Platform"/>
            <consortium name="The Broad Institute Genome Sequencing Center for Infectious Disease"/>
            <person name="Wu L."/>
            <person name="Ma J."/>
        </authorList>
    </citation>
    <scope>NUCLEOTIDE SEQUENCE [LARGE SCALE GENOMIC DNA]</scope>
    <source>
        <strain evidence="2">NBRC 110633</strain>
    </source>
</reference>
<dbReference type="RefSeq" id="WP_045398095.1">
    <property type="nucleotide sequence ID" value="NZ_BBLD01000013.1"/>
</dbReference>
<comment type="caution">
    <text evidence="1">The sequence shown here is derived from an EMBL/GenBank/DDBJ whole genome shotgun (WGS) entry which is preliminary data.</text>
</comment>
<keyword evidence="2" id="KW-1185">Reference proteome</keyword>
<accession>A0ABQ5Y351</accession>